<feature type="transmembrane region" description="Helical" evidence="2">
    <location>
        <begin position="74"/>
        <end position="105"/>
    </location>
</feature>
<keyword evidence="2" id="KW-0472">Membrane</keyword>
<feature type="compositionally biased region" description="Basic and acidic residues" evidence="1">
    <location>
        <begin position="37"/>
        <end position="49"/>
    </location>
</feature>
<keyword evidence="2" id="KW-1133">Transmembrane helix</keyword>
<proteinExistence type="predicted"/>
<dbReference type="EMBL" id="SOCP01000005">
    <property type="protein sequence ID" value="TDV51948.1"/>
    <property type="molecule type" value="Genomic_DNA"/>
</dbReference>
<protein>
    <submittedName>
        <fullName evidence="3">Uncharacterized protein</fullName>
    </submittedName>
</protein>
<evidence type="ECO:0000256" key="1">
    <source>
        <dbReference type="SAM" id="MobiDB-lite"/>
    </source>
</evidence>
<organism evidence="3 4">
    <name type="scientific">Actinophytocola oryzae</name>
    <dbReference type="NCBI Taxonomy" id="502181"/>
    <lineage>
        <taxon>Bacteria</taxon>
        <taxon>Bacillati</taxon>
        <taxon>Actinomycetota</taxon>
        <taxon>Actinomycetes</taxon>
        <taxon>Pseudonocardiales</taxon>
        <taxon>Pseudonocardiaceae</taxon>
    </lineage>
</organism>
<sequence>MTPEENRTTDAGQQPQTRRSVRLPVPEEPAQPSIPPARRETTPPRTTLRDRVLRVAEQVVGDTAPTLRAAAVRVVLFTLVLIAVGIALGAGVALVGAAVGFLMFLAGRRRAGSAG</sequence>
<keyword evidence="4" id="KW-1185">Reference proteome</keyword>
<accession>A0A4R7VR41</accession>
<feature type="compositionally biased region" description="Pro residues" evidence="1">
    <location>
        <begin position="26"/>
        <end position="35"/>
    </location>
</feature>
<gene>
    <name evidence="3" type="ORF">CLV71_10577</name>
</gene>
<name>A0A4R7VR41_9PSEU</name>
<dbReference type="AlphaFoldDB" id="A0A4R7VR41"/>
<dbReference type="Proteomes" id="UP000294927">
    <property type="component" value="Unassembled WGS sequence"/>
</dbReference>
<reference evidence="3 4" key="1">
    <citation type="submission" date="2019-03" db="EMBL/GenBank/DDBJ databases">
        <title>Genomic Encyclopedia of Archaeal and Bacterial Type Strains, Phase II (KMG-II): from individual species to whole genera.</title>
        <authorList>
            <person name="Goeker M."/>
        </authorList>
    </citation>
    <scope>NUCLEOTIDE SEQUENCE [LARGE SCALE GENOMIC DNA]</scope>
    <source>
        <strain evidence="3 4">DSM 45499</strain>
    </source>
</reference>
<feature type="compositionally biased region" description="Polar residues" evidence="1">
    <location>
        <begin position="9"/>
        <end position="18"/>
    </location>
</feature>
<keyword evidence="2" id="KW-0812">Transmembrane</keyword>
<evidence type="ECO:0000256" key="2">
    <source>
        <dbReference type="SAM" id="Phobius"/>
    </source>
</evidence>
<evidence type="ECO:0000313" key="3">
    <source>
        <dbReference type="EMBL" id="TDV51948.1"/>
    </source>
</evidence>
<feature type="region of interest" description="Disordered" evidence="1">
    <location>
        <begin position="1"/>
        <end position="49"/>
    </location>
</feature>
<evidence type="ECO:0000313" key="4">
    <source>
        <dbReference type="Proteomes" id="UP000294927"/>
    </source>
</evidence>
<comment type="caution">
    <text evidence="3">The sequence shown here is derived from an EMBL/GenBank/DDBJ whole genome shotgun (WGS) entry which is preliminary data.</text>
</comment>